<evidence type="ECO:0000313" key="2">
    <source>
        <dbReference type="Proteomes" id="UP000821865"/>
    </source>
</evidence>
<keyword evidence="2" id="KW-1185">Reference proteome</keyword>
<protein>
    <submittedName>
        <fullName evidence="1">Uncharacterized protein</fullName>
    </submittedName>
</protein>
<dbReference type="EMBL" id="CM023473">
    <property type="protein sequence ID" value="KAH7953417.1"/>
    <property type="molecule type" value="Genomic_DNA"/>
</dbReference>
<sequence>MASQKARLQNTAAGRAILHLTGMATELRALDGQRSLPPEVRSKITANPIPKHMSHELHEGRRKARVDRQRRQFKDDPYVTYVDVAAYPAGGLFTVAAVNGRDNSLTLAVSVRADTPAAVETTAAALVIKQHDRFYGTLFFDHANAVDAEAADAAPDAAAMALVPGDDPDSMREMELSTAETPVFDKTTEYTIQKKLEQWERATLRRASCEQQRSPSHGGGSDGDATASALGKQAQSKRWKPQVMPRFGAEEAVIIIKPKGTLNLAQFRGSNQIGEAMYAAASIPRASQALAIWPAWDQNIIIIGIKNAQLIRQVLAIGQLELGGQARAVQAYLKTSDNTSRGVIQVDAKATEADITQAIYSPEAPVVGVRKLGKTNVAAITFEGLKVPFNVYYWGEAVPVRLYRKTTPAWPRCGTIGHRPDVCPNPQTGRCRACGETNLQEDHECQPSCLICGGPHLTGSIQCNQKYRRGGAGTGAGRKPVNGKSSQQHQSKKSVTSQAPDLQARTPGETPSPRPHGRAFSGGPGGGGRPADKHDGPEPDLRRGNKTSSNKVSWADVVASPPLTLADEKLRAENERLRLEIQKLREKTAANAPENCIASQVPSAQAMEEDNPPPPPSGSATKLPSGMAM</sequence>
<proteinExistence type="predicted"/>
<gene>
    <name evidence="1" type="ORF">HPB49_007996</name>
</gene>
<reference evidence="1" key="1">
    <citation type="submission" date="2020-05" db="EMBL/GenBank/DDBJ databases">
        <title>Large-scale comparative analyses of tick genomes elucidate their genetic diversity and vector capacities.</title>
        <authorList>
            <person name="Jia N."/>
            <person name="Wang J."/>
            <person name="Shi W."/>
            <person name="Du L."/>
            <person name="Sun Y."/>
            <person name="Zhan W."/>
            <person name="Jiang J."/>
            <person name="Wang Q."/>
            <person name="Zhang B."/>
            <person name="Ji P."/>
            <person name="Sakyi L.B."/>
            <person name="Cui X."/>
            <person name="Yuan T."/>
            <person name="Jiang B."/>
            <person name="Yang W."/>
            <person name="Lam T.T.-Y."/>
            <person name="Chang Q."/>
            <person name="Ding S."/>
            <person name="Wang X."/>
            <person name="Zhu J."/>
            <person name="Ruan X."/>
            <person name="Zhao L."/>
            <person name="Wei J."/>
            <person name="Que T."/>
            <person name="Du C."/>
            <person name="Cheng J."/>
            <person name="Dai P."/>
            <person name="Han X."/>
            <person name="Huang E."/>
            <person name="Gao Y."/>
            <person name="Liu J."/>
            <person name="Shao H."/>
            <person name="Ye R."/>
            <person name="Li L."/>
            <person name="Wei W."/>
            <person name="Wang X."/>
            <person name="Wang C."/>
            <person name="Yang T."/>
            <person name="Huo Q."/>
            <person name="Li W."/>
            <person name="Guo W."/>
            <person name="Chen H."/>
            <person name="Zhou L."/>
            <person name="Ni X."/>
            <person name="Tian J."/>
            <person name="Zhou Y."/>
            <person name="Sheng Y."/>
            <person name="Liu T."/>
            <person name="Pan Y."/>
            <person name="Xia L."/>
            <person name="Li J."/>
            <person name="Zhao F."/>
            <person name="Cao W."/>
        </authorList>
    </citation>
    <scope>NUCLEOTIDE SEQUENCE</scope>
    <source>
        <strain evidence="1">Dsil-2018</strain>
    </source>
</reference>
<organism evidence="1 2">
    <name type="scientific">Dermacentor silvarum</name>
    <name type="common">Tick</name>
    <dbReference type="NCBI Taxonomy" id="543639"/>
    <lineage>
        <taxon>Eukaryota</taxon>
        <taxon>Metazoa</taxon>
        <taxon>Ecdysozoa</taxon>
        <taxon>Arthropoda</taxon>
        <taxon>Chelicerata</taxon>
        <taxon>Arachnida</taxon>
        <taxon>Acari</taxon>
        <taxon>Parasitiformes</taxon>
        <taxon>Ixodida</taxon>
        <taxon>Ixodoidea</taxon>
        <taxon>Ixodidae</taxon>
        <taxon>Rhipicephalinae</taxon>
        <taxon>Dermacentor</taxon>
    </lineage>
</organism>
<accession>A0ACB8CWA6</accession>
<dbReference type="Proteomes" id="UP000821865">
    <property type="component" value="Chromosome 4"/>
</dbReference>
<evidence type="ECO:0000313" key="1">
    <source>
        <dbReference type="EMBL" id="KAH7953417.1"/>
    </source>
</evidence>
<comment type="caution">
    <text evidence="1">The sequence shown here is derived from an EMBL/GenBank/DDBJ whole genome shotgun (WGS) entry which is preliminary data.</text>
</comment>
<name>A0ACB8CWA6_DERSI</name>